<dbReference type="SUPFAM" id="SSF51735">
    <property type="entry name" value="NAD(P)-binding Rossmann-fold domains"/>
    <property type="match status" value="1"/>
</dbReference>
<dbReference type="InterPro" id="IPR020828">
    <property type="entry name" value="GlycerAld_3-P_DH_NAD(P)-bd"/>
</dbReference>
<accession>A0A3B0TQ73</accession>
<proteinExistence type="predicted"/>
<dbReference type="InterPro" id="IPR020831">
    <property type="entry name" value="GlycerAld/Erythrose_P_DH"/>
</dbReference>
<feature type="domain" description="Glyceraldehyde 3-phosphate dehydrogenase NAD(P) binding" evidence="2">
    <location>
        <begin position="11"/>
        <end position="192"/>
    </location>
</feature>
<dbReference type="PANTHER" id="PTHR43148">
    <property type="entry name" value="GLYCERALDEHYDE-3-PHOSPHATE DEHYDROGENASE 2"/>
    <property type="match status" value="1"/>
</dbReference>
<dbReference type="GO" id="GO:0016620">
    <property type="term" value="F:oxidoreductase activity, acting on the aldehyde or oxo group of donors, NAD or NADP as acceptor"/>
    <property type="evidence" value="ECO:0007669"/>
    <property type="project" value="InterPro"/>
</dbReference>
<gene>
    <name evidence="3" type="ORF">MNBD_ACTINO01-1726</name>
</gene>
<organism evidence="3">
    <name type="scientific">hydrothermal vent metagenome</name>
    <dbReference type="NCBI Taxonomy" id="652676"/>
    <lineage>
        <taxon>unclassified sequences</taxon>
        <taxon>metagenomes</taxon>
        <taxon>ecological metagenomes</taxon>
    </lineage>
</organism>
<dbReference type="Pfam" id="PF02800">
    <property type="entry name" value="Gp_dh_C"/>
    <property type="match status" value="1"/>
</dbReference>
<keyword evidence="1" id="KW-0560">Oxidoreductase</keyword>
<evidence type="ECO:0000259" key="2">
    <source>
        <dbReference type="SMART" id="SM00846"/>
    </source>
</evidence>
<dbReference type="Pfam" id="PF00044">
    <property type="entry name" value="Gp_dh_N"/>
    <property type="match status" value="1"/>
</dbReference>
<dbReference type="PRINTS" id="PR00078">
    <property type="entry name" value="G3PDHDRGNASE"/>
</dbReference>
<dbReference type="EMBL" id="UOEI01000697">
    <property type="protein sequence ID" value="VAW09226.1"/>
    <property type="molecule type" value="Genomic_DNA"/>
</dbReference>
<protein>
    <submittedName>
        <fullName evidence="3">Related to glyceraldehyde-3-phosphate dehydrogenase</fullName>
    </submittedName>
</protein>
<dbReference type="InterPro" id="IPR036291">
    <property type="entry name" value="NAD(P)-bd_dom_sf"/>
</dbReference>
<dbReference type="Gene3D" id="3.30.360.10">
    <property type="entry name" value="Dihydrodipicolinate Reductase, domain 2"/>
    <property type="match status" value="1"/>
</dbReference>
<reference evidence="3" key="1">
    <citation type="submission" date="2018-06" db="EMBL/GenBank/DDBJ databases">
        <authorList>
            <person name="Zhirakovskaya E."/>
        </authorList>
    </citation>
    <scope>NUCLEOTIDE SEQUENCE</scope>
</reference>
<feature type="non-terminal residue" evidence="3">
    <location>
        <position position="403"/>
    </location>
</feature>
<dbReference type="InterPro" id="IPR020829">
    <property type="entry name" value="GlycerAld_3-P_DH_cat"/>
</dbReference>
<dbReference type="SMART" id="SM00846">
    <property type="entry name" value="Gp_dh_N"/>
    <property type="match status" value="1"/>
</dbReference>
<evidence type="ECO:0000313" key="3">
    <source>
        <dbReference type="EMBL" id="VAW09226.1"/>
    </source>
</evidence>
<dbReference type="SUPFAM" id="SSF55347">
    <property type="entry name" value="Glyceraldehyde-3-phosphate dehydrogenase-like, C-terminal domain"/>
    <property type="match status" value="1"/>
</dbReference>
<dbReference type="GO" id="GO:0051287">
    <property type="term" value="F:NAD binding"/>
    <property type="evidence" value="ECO:0007669"/>
    <property type="project" value="InterPro"/>
</dbReference>
<dbReference type="Gene3D" id="3.40.50.720">
    <property type="entry name" value="NAD(P)-binding Rossmann-like Domain"/>
    <property type="match status" value="1"/>
</dbReference>
<evidence type="ECO:0000256" key="1">
    <source>
        <dbReference type="ARBA" id="ARBA00023002"/>
    </source>
</evidence>
<name>A0A3B0TQ73_9ZZZZ</name>
<sequence>MNAQETRSDCLGINGLGRIGKLTLWHHVARRHFPGIVVNVGRDVGQGIEAVCGAIERDSTYGAMHRFLFGVNADPCVRIVDAERGLLDVAGVPVTVLREARNPRDIDWKQHDVRVVVDTTGVFNDPTRIADDPKGALRGHLAAGAEKVINSAAFKIRDGGMSIPDDAVTLIAGINQDVFDPARHNLISAASCTTTAVAHMLKPLLDALGASSIMTAAMSTVHAATNTQQVLDTVPAAGSRDLRKNRSVLNSIILTSTNATAALEQVMPEIRQIGFMADSVRVPVQTGSLAILNLTFQSTVNEDDESSVTREVLNGIYAEAAQGAQRGHLVYSEEQNVPADFVGSRAAVVLEGNETHTRTGFSVVDLTTLPGISGSIIDALHETSISVPVTHAKLFGWYDNEFG</sequence>
<dbReference type="AlphaFoldDB" id="A0A3B0TQ73"/>